<comment type="similarity">
    <text evidence="1">Belongs to the disease resistance NB-LRR family.</text>
</comment>
<dbReference type="Pfam" id="PF00931">
    <property type="entry name" value="NB-ARC"/>
    <property type="match status" value="1"/>
</dbReference>
<evidence type="ECO:0000256" key="5">
    <source>
        <dbReference type="ARBA" id="ARBA00022840"/>
    </source>
</evidence>
<dbReference type="InterPro" id="IPR036388">
    <property type="entry name" value="WH-like_DNA-bd_sf"/>
</dbReference>
<proteinExistence type="inferred from homology"/>
<evidence type="ECO:0000256" key="2">
    <source>
        <dbReference type="ARBA" id="ARBA00022614"/>
    </source>
</evidence>
<keyword evidence="2" id="KW-0433">Leucine-rich repeat</keyword>
<evidence type="ECO:0000313" key="9">
    <source>
        <dbReference type="Proteomes" id="UP000826656"/>
    </source>
</evidence>
<evidence type="ECO:0000256" key="6">
    <source>
        <dbReference type="SAM" id="Coils"/>
    </source>
</evidence>
<dbReference type="PRINTS" id="PR00364">
    <property type="entry name" value="DISEASERSIST"/>
</dbReference>
<dbReference type="Gene3D" id="3.80.10.10">
    <property type="entry name" value="Ribonuclease Inhibitor"/>
    <property type="match status" value="1"/>
</dbReference>
<keyword evidence="3" id="KW-0677">Repeat</keyword>
<dbReference type="InterPro" id="IPR050905">
    <property type="entry name" value="Plant_NBS-LRR"/>
</dbReference>
<dbReference type="PANTHER" id="PTHR33463:SF198">
    <property type="entry name" value="RPP4C3"/>
    <property type="match status" value="1"/>
</dbReference>
<feature type="coiled-coil region" evidence="6">
    <location>
        <begin position="34"/>
        <end position="68"/>
    </location>
</feature>
<name>A0ABQ7WIN3_SOLTU</name>
<protein>
    <recommendedName>
        <fullName evidence="7">AAA+ ATPase domain-containing protein</fullName>
    </recommendedName>
</protein>
<dbReference type="InterPro" id="IPR027417">
    <property type="entry name" value="P-loop_NTPase"/>
</dbReference>
<dbReference type="InterPro" id="IPR003593">
    <property type="entry name" value="AAA+_ATPase"/>
</dbReference>
<evidence type="ECO:0000313" key="8">
    <source>
        <dbReference type="EMBL" id="KAH0779865.1"/>
    </source>
</evidence>
<dbReference type="SUPFAM" id="SSF52058">
    <property type="entry name" value="L domain-like"/>
    <property type="match status" value="1"/>
</dbReference>
<keyword evidence="5" id="KW-0067">ATP-binding</keyword>
<dbReference type="Gene3D" id="1.10.10.10">
    <property type="entry name" value="Winged helix-like DNA-binding domain superfamily/Winged helix DNA-binding domain"/>
    <property type="match status" value="1"/>
</dbReference>
<evidence type="ECO:0000256" key="4">
    <source>
        <dbReference type="ARBA" id="ARBA00022821"/>
    </source>
</evidence>
<feature type="domain" description="AAA+ ATPase" evidence="7">
    <location>
        <begin position="172"/>
        <end position="306"/>
    </location>
</feature>
<keyword evidence="9" id="KW-1185">Reference proteome</keyword>
<dbReference type="SUPFAM" id="SSF52540">
    <property type="entry name" value="P-loop containing nucleoside triphosphate hydrolases"/>
    <property type="match status" value="1"/>
</dbReference>
<dbReference type="PANTHER" id="PTHR33463">
    <property type="entry name" value="NB-ARC DOMAIN-CONTAINING PROTEIN-RELATED"/>
    <property type="match status" value="1"/>
</dbReference>
<evidence type="ECO:0000259" key="7">
    <source>
        <dbReference type="SMART" id="SM00382"/>
    </source>
</evidence>
<dbReference type="InterPro" id="IPR055414">
    <property type="entry name" value="LRR_R13L4/SHOC2-like"/>
</dbReference>
<keyword evidence="4" id="KW-0611">Plant defense</keyword>
<evidence type="ECO:0000256" key="3">
    <source>
        <dbReference type="ARBA" id="ARBA00022737"/>
    </source>
</evidence>
<dbReference type="InterPro" id="IPR042197">
    <property type="entry name" value="Apaf_helical"/>
</dbReference>
<keyword evidence="6" id="KW-0175">Coiled coil</keyword>
<evidence type="ECO:0000256" key="1">
    <source>
        <dbReference type="ARBA" id="ARBA00008894"/>
    </source>
</evidence>
<dbReference type="InterPro" id="IPR002182">
    <property type="entry name" value="NB-ARC"/>
</dbReference>
<keyword evidence="5" id="KW-0547">Nucleotide-binding</keyword>
<dbReference type="InterPro" id="IPR032675">
    <property type="entry name" value="LRR_dom_sf"/>
</dbReference>
<dbReference type="Gene3D" id="3.40.50.300">
    <property type="entry name" value="P-loop containing nucleotide triphosphate hydrolases"/>
    <property type="match status" value="1"/>
</dbReference>
<organism evidence="8 9">
    <name type="scientific">Solanum tuberosum</name>
    <name type="common">Potato</name>
    <dbReference type="NCBI Taxonomy" id="4113"/>
    <lineage>
        <taxon>Eukaryota</taxon>
        <taxon>Viridiplantae</taxon>
        <taxon>Streptophyta</taxon>
        <taxon>Embryophyta</taxon>
        <taxon>Tracheophyta</taxon>
        <taxon>Spermatophyta</taxon>
        <taxon>Magnoliopsida</taxon>
        <taxon>eudicotyledons</taxon>
        <taxon>Gunneridae</taxon>
        <taxon>Pentapetalae</taxon>
        <taxon>asterids</taxon>
        <taxon>lamiids</taxon>
        <taxon>Solanales</taxon>
        <taxon>Solanaceae</taxon>
        <taxon>Solanoideae</taxon>
        <taxon>Solaneae</taxon>
        <taxon>Solanum</taxon>
    </lineage>
</organism>
<reference evidence="8 9" key="1">
    <citation type="journal article" date="2021" name="bioRxiv">
        <title>Chromosome-scale and haplotype-resolved genome assembly of a tetraploid potato cultivar.</title>
        <authorList>
            <person name="Sun H."/>
            <person name="Jiao W.-B."/>
            <person name="Krause K."/>
            <person name="Campoy J.A."/>
            <person name="Goel M."/>
            <person name="Folz-Donahue K."/>
            <person name="Kukat C."/>
            <person name="Huettel B."/>
            <person name="Schneeberger K."/>
        </authorList>
    </citation>
    <scope>NUCLEOTIDE SEQUENCE [LARGE SCALE GENOMIC DNA]</scope>
    <source>
        <strain evidence="8">SolTubOtavaFocal</strain>
        <tissue evidence="8">Leaves</tissue>
    </source>
</reference>
<dbReference type="Proteomes" id="UP000826656">
    <property type="component" value="Unassembled WGS sequence"/>
</dbReference>
<sequence>MDCFIQPAAEKVIDCLIQPVGRGIGYVYYYKNNIKSMESESDKLKNTRIKVEQKADDARRNLKDISLNGEAWVRSVDTISADVAAVMQGTAEVERGCFYGWCPNLKSRYSLSRRAKKITGELTELRNESNRPDIISFDRPVQSEATPSNYGEVFDSRKLQEDEVMTALKDDGVTMIGICGMGGVGKTTLAEKIRLQAKQEFKDVVMVTVTQQPELKKLQGDIAEGLGLILGGDNLRIRRDRLRTRLMLQNRRNLIILDDVWEAAHVLEELGIPSGSHRCKVIFTTRSRDVCKEMEAQRIMEVGTLSEEEAWCLFKQKAGDSVDFPSIHDTAKEVAKECKGLPLAIITLAVALNGKTKPSWEHVLKQLRDAETIIIPGVHTKVYKPLRLSYDYLDNHELRYLFLLCSLFEEDSDICPEELLRYGMGLGIFSKEKNLEEERNHVCCLLEILKDRFLLSLGSTENYVKMHDVVRYVAISIASVGDHSFMVSHDVNSEVFPSKDSCEQYTHMSIIAKNFNERLGSIFYPKLKLLMMKLCFEDPFKIQDEFFNGMSNLNVLSLSGYDKDSICPFPTSIKMLSSLRTLCLINLRLDDISIIGELVSLEILSIRDSLLEEVPVEIGKLTKLIMLELQNEKRALRRISAGVLSSLVQLKELHMVGVEDCSYSILTELESLSRLTALTLSKCSRDVVYNNLVLPSKLTWYALTVGDTYTETSSMDDYRKNIALEVTGNAPLGDWICHLLKESKVVHSRGNGSNNVLTELQLNEFQNVKDLTLSNCHLVAHLLNISGRTLKFPNLFKLELRSLEHLTHFCSDNVEGIEFPQLREMRFYKLPEFQNWCPTANNSILDSSPTANNSILDSNTLFDEKVSFLF</sequence>
<comment type="caution">
    <text evidence="8">The sequence shown here is derived from an EMBL/GenBank/DDBJ whole genome shotgun (WGS) entry which is preliminary data.</text>
</comment>
<dbReference type="Pfam" id="PF23598">
    <property type="entry name" value="LRR_14"/>
    <property type="match status" value="1"/>
</dbReference>
<dbReference type="SMART" id="SM00382">
    <property type="entry name" value="AAA"/>
    <property type="match status" value="1"/>
</dbReference>
<dbReference type="EMBL" id="JAIVGD010000002">
    <property type="protein sequence ID" value="KAH0779865.1"/>
    <property type="molecule type" value="Genomic_DNA"/>
</dbReference>
<gene>
    <name evidence="8" type="ORF">KY290_006292</name>
</gene>
<accession>A0ABQ7WIN3</accession>
<dbReference type="Gene3D" id="1.10.8.430">
    <property type="entry name" value="Helical domain of apoptotic protease-activating factors"/>
    <property type="match status" value="1"/>
</dbReference>